<dbReference type="EMBL" id="SHKY01000001">
    <property type="protein sequence ID" value="RZU49655.1"/>
    <property type="molecule type" value="Genomic_DNA"/>
</dbReference>
<evidence type="ECO:0000313" key="2">
    <source>
        <dbReference type="Proteomes" id="UP000292564"/>
    </source>
</evidence>
<gene>
    <name evidence="1" type="ORF">EV385_1408</name>
</gene>
<accession>A0A4Q7ZHJ6</accession>
<sequence length="55" mass="5903">MGGVTFLDAAGVRAPLRCHHAAEQLGTCLEIRPAGDMVRRALTICRVADLFHLTA</sequence>
<reference evidence="1 2" key="1">
    <citation type="submission" date="2019-02" db="EMBL/GenBank/DDBJ databases">
        <title>Sequencing the genomes of 1000 actinobacteria strains.</title>
        <authorList>
            <person name="Klenk H.-P."/>
        </authorList>
    </citation>
    <scope>NUCLEOTIDE SEQUENCE [LARGE SCALE GENOMIC DNA]</scope>
    <source>
        <strain evidence="1 2">DSM 45162</strain>
    </source>
</reference>
<dbReference type="Proteomes" id="UP000292564">
    <property type="component" value="Unassembled WGS sequence"/>
</dbReference>
<dbReference type="Gene3D" id="3.30.750.24">
    <property type="entry name" value="STAS domain"/>
    <property type="match status" value="1"/>
</dbReference>
<protein>
    <recommendedName>
        <fullName evidence="3">STAS domain-containing protein</fullName>
    </recommendedName>
</protein>
<name>A0A4Q7ZHJ6_9ACTN</name>
<organism evidence="1 2">
    <name type="scientific">Krasilnikovia cinnamomea</name>
    <dbReference type="NCBI Taxonomy" id="349313"/>
    <lineage>
        <taxon>Bacteria</taxon>
        <taxon>Bacillati</taxon>
        <taxon>Actinomycetota</taxon>
        <taxon>Actinomycetes</taxon>
        <taxon>Micromonosporales</taxon>
        <taxon>Micromonosporaceae</taxon>
        <taxon>Krasilnikovia</taxon>
    </lineage>
</organism>
<proteinExistence type="predicted"/>
<evidence type="ECO:0008006" key="3">
    <source>
        <dbReference type="Google" id="ProtNLM"/>
    </source>
</evidence>
<dbReference type="AlphaFoldDB" id="A0A4Q7ZHJ6"/>
<dbReference type="InterPro" id="IPR036513">
    <property type="entry name" value="STAS_dom_sf"/>
</dbReference>
<keyword evidence="2" id="KW-1185">Reference proteome</keyword>
<dbReference type="SUPFAM" id="SSF52091">
    <property type="entry name" value="SpoIIaa-like"/>
    <property type="match status" value="1"/>
</dbReference>
<dbReference type="OrthoDB" id="3297821at2"/>
<evidence type="ECO:0000313" key="1">
    <source>
        <dbReference type="EMBL" id="RZU49655.1"/>
    </source>
</evidence>
<comment type="caution">
    <text evidence="1">The sequence shown here is derived from an EMBL/GenBank/DDBJ whole genome shotgun (WGS) entry which is preliminary data.</text>
</comment>